<accession>V4TL84</accession>
<feature type="domain" description="TF-B3" evidence="7">
    <location>
        <begin position="163"/>
        <end position="268"/>
    </location>
</feature>
<keyword evidence="4" id="KW-0804">Transcription</keyword>
<evidence type="ECO:0000256" key="1">
    <source>
        <dbReference type="ARBA" id="ARBA00004123"/>
    </source>
</evidence>
<evidence type="ECO:0000256" key="2">
    <source>
        <dbReference type="ARBA" id="ARBA00023015"/>
    </source>
</evidence>
<keyword evidence="5" id="KW-0539">Nucleus</keyword>
<proteinExistence type="predicted"/>
<organism evidence="8 9">
    <name type="scientific">Citrus clementina</name>
    <name type="common">Clementine</name>
    <name type="synonym">Citrus deliciosa x Citrus sinensis</name>
    <dbReference type="NCBI Taxonomy" id="85681"/>
    <lineage>
        <taxon>Eukaryota</taxon>
        <taxon>Viridiplantae</taxon>
        <taxon>Streptophyta</taxon>
        <taxon>Embryophyta</taxon>
        <taxon>Tracheophyta</taxon>
        <taxon>Spermatophyta</taxon>
        <taxon>Magnoliopsida</taxon>
        <taxon>eudicotyledons</taxon>
        <taxon>Gunneridae</taxon>
        <taxon>Pentapetalae</taxon>
        <taxon>rosids</taxon>
        <taxon>malvids</taxon>
        <taxon>Sapindales</taxon>
        <taxon>Rutaceae</taxon>
        <taxon>Aurantioideae</taxon>
        <taxon>Citrus</taxon>
    </lineage>
</organism>
<dbReference type="OMA" id="HHATMAS"/>
<reference evidence="8 9" key="1">
    <citation type="submission" date="2013-10" db="EMBL/GenBank/DDBJ databases">
        <authorList>
            <consortium name="International Citrus Genome Consortium"/>
            <person name="Jenkins J."/>
            <person name="Schmutz J."/>
            <person name="Prochnik S."/>
            <person name="Rokhsar D."/>
            <person name="Gmitter F."/>
            <person name="Ollitrault P."/>
            <person name="Machado M."/>
            <person name="Talon M."/>
            <person name="Wincker P."/>
            <person name="Jaillon O."/>
            <person name="Morgante M."/>
        </authorList>
    </citation>
    <scope>NUCLEOTIDE SEQUENCE</scope>
    <source>
        <strain evidence="9">cv. Clemenules</strain>
    </source>
</reference>
<gene>
    <name evidence="8" type="ORF">CICLE_v10020034mg</name>
</gene>
<dbReference type="InParanoid" id="V4TL84"/>
<dbReference type="eggNOG" id="ENOG502QSHQ">
    <property type="taxonomic scope" value="Eukaryota"/>
</dbReference>
<protein>
    <recommendedName>
        <fullName evidence="7">TF-B3 domain-containing protein</fullName>
    </recommendedName>
</protein>
<dbReference type="PANTHER" id="PTHR31140">
    <property type="entry name" value="B3 DOMAIN-CONTAINING TRANSCRIPTION FACTOR ABI3"/>
    <property type="match status" value="1"/>
</dbReference>
<dbReference type="Gene3D" id="2.40.330.10">
    <property type="entry name" value="DNA-binding pseudobarrel domain"/>
    <property type="match status" value="1"/>
</dbReference>
<dbReference type="InterPro" id="IPR003340">
    <property type="entry name" value="B3_DNA-bd"/>
</dbReference>
<dbReference type="FunFam" id="2.40.330.10:FF:000002">
    <property type="entry name" value="B3 domain-containing protein"/>
    <property type="match status" value="1"/>
</dbReference>
<keyword evidence="2" id="KW-0805">Transcription regulation</keyword>
<feature type="region of interest" description="Disordered" evidence="6">
    <location>
        <begin position="51"/>
        <end position="77"/>
    </location>
</feature>
<feature type="compositionally biased region" description="Low complexity" evidence="6">
    <location>
        <begin position="51"/>
        <end position="63"/>
    </location>
</feature>
<keyword evidence="9" id="KW-1185">Reference proteome</keyword>
<keyword evidence="3" id="KW-0238">DNA-binding</keyword>
<dbReference type="InterPro" id="IPR015300">
    <property type="entry name" value="DNA-bd_pseudobarrel_sf"/>
</dbReference>
<dbReference type="GO" id="GO:0003677">
    <property type="term" value="F:DNA binding"/>
    <property type="evidence" value="ECO:0007669"/>
    <property type="project" value="UniProtKB-KW"/>
</dbReference>
<evidence type="ECO:0000313" key="9">
    <source>
        <dbReference type="Proteomes" id="UP000030687"/>
    </source>
</evidence>
<dbReference type="PANTHER" id="PTHR31140:SF123">
    <property type="entry name" value="B3 DOMAIN-CONTAINING TRANSCRIPTION FACTOR NGA1"/>
    <property type="match status" value="1"/>
</dbReference>
<evidence type="ECO:0000256" key="6">
    <source>
        <dbReference type="SAM" id="MobiDB-lite"/>
    </source>
</evidence>
<name>V4TL84_CITCL</name>
<evidence type="ECO:0000256" key="3">
    <source>
        <dbReference type="ARBA" id="ARBA00023125"/>
    </source>
</evidence>
<dbReference type="GO" id="GO:0003700">
    <property type="term" value="F:DNA-binding transcription factor activity"/>
    <property type="evidence" value="ECO:0007669"/>
    <property type="project" value="InterPro"/>
</dbReference>
<dbReference type="CDD" id="cd10017">
    <property type="entry name" value="B3_DNA"/>
    <property type="match status" value="1"/>
</dbReference>
<dbReference type="Proteomes" id="UP000030687">
    <property type="component" value="Unassembled WGS sequence"/>
</dbReference>
<dbReference type="EMBL" id="KI536661">
    <property type="protein sequence ID" value="ESR52420.1"/>
    <property type="molecule type" value="Genomic_DNA"/>
</dbReference>
<comment type="subcellular location">
    <subcellularLocation>
        <location evidence="1">Nucleus</location>
    </subcellularLocation>
</comment>
<dbReference type="SMART" id="SM01019">
    <property type="entry name" value="B3"/>
    <property type="match status" value="1"/>
</dbReference>
<dbReference type="Gramene" id="ESR52420">
    <property type="protein sequence ID" value="ESR52420"/>
    <property type="gene ID" value="CICLE_v10020034mg"/>
</dbReference>
<dbReference type="AlphaFoldDB" id="V4TL84"/>
<dbReference type="OrthoDB" id="2020802at2759"/>
<dbReference type="GO" id="GO:0005634">
    <property type="term" value="C:nucleus"/>
    <property type="evidence" value="ECO:0007669"/>
    <property type="project" value="UniProtKB-SubCell"/>
</dbReference>
<dbReference type="STRING" id="85681.V4TL84"/>
<evidence type="ECO:0000256" key="5">
    <source>
        <dbReference type="ARBA" id="ARBA00023242"/>
    </source>
</evidence>
<sequence length="466" mass="52377">MEFGSSSNSYSNRERLICEEDEMIGIDYEMGNIISNTGSNQAVKLHFSTTYASNSSSSPSSASSHHHHHHHQYTTQTQQLLPLTTHHQNYNKQQQQPQMGSWLLGKTTTTTTAAELEDVSNEEETAAPTKEQAIIMQETKDIIEEGEAEEDRVLISLEKEHMFDKVVTPSDVGKLNRLVIPKQHAEKYFPLDSSSNEKGLLLNFEDRNGKPWRFRYSYWNSSQSYVMTKGWSRFVKDKKLDAGDVVSFHRGVGDLAKGRLFIDWRRRSHPPAAAAASFSRHLPFYRSIPWNPLLMMRPPVLPASMYSQSQINNNFYNRNSISLGGTGNNNNVLSTRTLGSILYLRSQLPAAPAIQQQPPPPPPHTEIGMTKWQQHPIVFDSVPVVQGKATAKRLRLFGVNMDCPITESDDECHILSSSTSIQHATMAIHDQPSQLSSSSQLSLYDATPLLPPFDFLNKGKASMSFD</sequence>
<dbReference type="Pfam" id="PF02362">
    <property type="entry name" value="B3"/>
    <property type="match status" value="1"/>
</dbReference>
<dbReference type="InterPro" id="IPR044800">
    <property type="entry name" value="LEC2-like"/>
</dbReference>
<dbReference type="PROSITE" id="PS50863">
    <property type="entry name" value="B3"/>
    <property type="match status" value="1"/>
</dbReference>
<evidence type="ECO:0000256" key="4">
    <source>
        <dbReference type="ARBA" id="ARBA00023163"/>
    </source>
</evidence>
<evidence type="ECO:0000259" key="7">
    <source>
        <dbReference type="PROSITE" id="PS50863"/>
    </source>
</evidence>
<dbReference type="SUPFAM" id="SSF101936">
    <property type="entry name" value="DNA-binding pseudobarrel domain"/>
    <property type="match status" value="1"/>
</dbReference>
<evidence type="ECO:0000313" key="8">
    <source>
        <dbReference type="EMBL" id="ESR52420.1"/>
    </source>
</evidence>
<dbReference type="KEGG" id="cic:CICLE_v10020034mg"/>